<sequence>MITFTQIWLHNLTEHDERSEGENFPKFLNDGSPIDIRRRGLAAFRTYLGVMRITDENNINYDELMAFRGFLNVTMQLEKTEVANVLRAVCAEQASNVAIDVQSAAKIIEESQYECNMIYLLFRDPTQLEIRRYESLFECTEANKVIRLDFGALRNTLNEEDFSYFSQLLAAYLSKLPQDEGTQEGNAICGLMQGLVTRHPNVKLSQLHLDENSSASFMRYAEYEAVEQAIRAGYSEPLAFENRNIVRHLLINFFAYNSFLIIEE</sequence>
<name>A0ABS0FWE7_9PSED</name>
<gene>
    <name evidence="1" type="ORF">IRZ77_03730</name>
</gene>
<organism evidence="1 2">
    <name type="scientific">Pseudomonas pudica</name>
    <dbReference type="NCBI Taxonomy" id="272772"/>
    <lineage>
        <taxon>Bacteria</taxon>
        <taxon>Pseudomonadati</taxon>
        <taxon>Pseudomonadota</taxon>
        <taxon>Gammaproteobacteria</taxon>
        <taxon>Pseudomonadales</taxon>
        <taxon>Pseudomonadaceae</taxon>
        <taxon>Pseudomonas</taxon>
    </lineage>
</organism>
<proteinExistence type="predicted"/>
<keyword evidence="2" id="KW-1185">Reference proteome</keyword>
<evidence type="ECO:0000313" key="2">
    <source>
        <dbReference type="Proteomes" id="UP000639294"/>
    </source>
</evidence>
<comment type="caution">
    <text evidence="1">The sequence shown here is derived from an EMBL/GenBank/DDBJ whole genome shotgun (WGS) entry which is preliminary data.</text>
</comment>
<accession>A0ABS0FWE7</accession>
<protein>
    <submittedName>
        <fullName evidence="1">Uncharacterized protein</fullName>
    </submittedName>
</protein>
<dbReference type="EMBL" id="JADLJS010000003">
    <property type="protein sequence ID" value="MBF8644670.1"/>
    <property type="molecule type" value="Genomic_DNA"/>
</dbReference>
<reference evidence="1 2" key="1">
    <citation type="submission" date="2020-10" db="EMBL/GenBank/DDBJ databases">
        <title>Genome sequences of Pseudomonas isolates.</title>
        <authorList>
            <person name="Wessels L."/>
            <person name="Reich F."/>
            <person name="Hammerl J."/>
        </authorList>
    </citation>
    <scope>NUCLEOTIDE SEQUENCE [LARGE SCALE GENOMIC DNA]</scope>
    <source>
        <strain evidence="1 2">20-MO00628-0</strain>
    </source>
</reference>
<dbReference type="Proteomes" id="UP000639294">
    <property type="component" value="Unassembled WGS sequence"/>
</dbReference>
<dbReference type="RefSeq" id="WP_196172960.1">
    <property type="nucleotide sequence ID" value="NZ_JADLJR010000006.1"/>
</dbReference>
<evidence type="ECO:0000313" key="1">
    <source>
        <dbReference type="EMBL" id="MBF8644670.1"/>
    </source>
</evidence>